<feature type="coiled-coil region" evidence="2">
    <location>
        <begin position="54"/>
        <end position="81"/>
    </location>
</feature>
<evidence type="ECO:0000313" key="3">
    <source>
        <dbReference type="EMBL" id="MCT8974779.1"/>
    </source>
</evidence>
<keyword evidence="4" id="KW-1185">Reference proteome</keyword>
<organism evidence="3 4">
    <name type="scientific">Microbaculum marinisediminis</name>
    <dbReference type="NCBI Taxonomy" id="2931392"/>
    <lineage>
        <taxon>Bacteria</taxon>
        <taxon>Pseudomonadati</taxon>
        <taxon>Pseudomonadota</taxon>
        <taxon>Alphaproteobacteria</taxon>
        <taxon>Hyphomicrobiales</taxon>
        <taxon>Tepidamorphaceae</taxon>
        <taxon>Microbaculum</taxon>
    </lineage>
</organism>
<keyword evidence="2" id="KW-0175">Coiled coil</keyword>
<proteinExistence type="inferred from homology"/>
<dbReference type="AlphaFoldDB" id="A0AAW5R801"/>
<dbReference type="Proteomes" id="UP001320898">
    <property type="component" value="Unassembled WGS sequence"/>
</dbReference>
<reference evidence="3 4" key="1">
    <citation type="submission" date="2022-04" db="EMBL/GenBank/DDBJ databases">
        <authorList>
            <person name="Ye Y.-Q."/>
            <person name="Du Z.-J."/>
        </authorList>
    </citation>
    <scope>NUCLEOTIDE SEQUENCE [LARGE SCALE GENOMIC DNA]</scope>
    <source>
        <strain evidence="3 4">A6E488</strain>
    </source>
</reference>
<accession>A0AAW5R801</accession>
<evidence type="ECO:0000313" key="4">
    <source>
        <dbReference type="Proteomes" id="UP001320898"/>
    </source>
</evidence>
<dbReference type="Pfam" id="PF04012">
    <property type="entry name" value="PspA_IM30"/>
    <property type="match status" value="1"/>
</dbReference>
<evidence type="ECO:0000256" key="2">
    <source>
        <dbReference type="SAM" id="Coils"/>
    </source>
</evidence>
<gene>
    <name evidence="3" type="ORF">MUB46_23220</name>
</gene>
<name>A0AAW5R801_9HYPH</name>
<protein>
    <submittedName>
        <fullName evidence="3">PspA/IM30 family protein</fullName>
    </submittedName>
</protein>
<evidence type="ECO:0000256" key="1">
    <source>
        <dbReference type="ARBA" id="ARBA00043985"/>
    </source>
</evidence>
<dbReference type="InterPro" id="IPR007157">
    <property type="entry name" value="PspA_VIPP1"/>
</dbReference>
<dbReference type="RefSeq" id="WP_261618368.1">
    <property type="nucleotide sequence ID" value="NZ_JALIDZ010000015.1"/>
</dbReference>
<dbReference type="EMBL" id="JALIDZ010000015">
    <property type="protein sequence ID" value="MCT8974779.1"/>
    <property type="molecule type" value="Genomic_DNA"/>
</dbReference>
<comment type="caution">
    <text evidence="3">The sequence shown here is derived from an EMBL/GenBank/DDBJ whole genome shotgun (WGS) entry which is preliminary data.</text>
</comment>
<sequence>MLNLFKTLMSGAGARAEAKLKDHYAVDLIGQKIREAEASLSAAKETLASIILRERAQSRSVEALNGQIRDLEERTRQALNAGDKKHAHDGAAAIAELENEREVRVVTHRSLEEKIKRMRLSIEKAHRRVVDLKQGQITAQAIDAERKAQRKLNRSIGNTTPIREAEDLIEQVIARDDPFEESGILDEIEAELSHDGVKDRMAAAGFGPQDKVRADDVLARLKGKAGKAPEAKAGETAA</sequence>
<comment type="similarity">
    <text evidence="1">Belongs to the PspA/Vipp/IM30 family.</text>
</comment>